<comment type="caution">
    <text evidence="1">The sequence shown here is derived from an EMBL/GenBank/DDBJ whole genome shotgun (WGS) entry which is preliminary data.</text>
</comment>
<sequence length="201" mass="23058">MAALALLEDIANRAIRRERVFRDRADFFAHDDEWLISRYHLPRATLLELCAQMGPNLQTRTNCNQAIPVEVQVLTILGFLATGTFQREIGDRSGISQPSVSRIMPAVLRGIIRLSRQYIKFPYTAEELQNVKDDFVRTTGFPNVIERRQIIPWPDSDSQTWMMVRAGKIPPVRECPRWLLLPFGRQICLGLFSRWSGSSSV</sequence>
<evidence type="ECO:0008006" key="3">
    <source>
        <dbReference type="Google" id="ProtNLM"/>
    </source>
</evidence>
<dbReference type="EMBL" id="JAINUF010000004">
    <property type="protein sequence ID" value="KAJ8364930.1"/>
    <property type="molecule type" value="Genomic_DNA"/>
</dbReference>
<organism evidence="1 2">
    <name type="scientific">Synaphobranchus kaupii</name>
    <name type="common">Kaup's arrowtooth eel</name>
    <dbReference type="NCBI Taxonomy" id="118154"/>
    <lineage>
        <taxon>Eukaryota</taxon>
        <taxon>Metazoa</taxon>
        <taxon>Chordata</taxon>
        <taxon>Craniata</taxon>
        <taxon>Vertebrata</taxon>
        <taxon>Euteleostomi</taxon>
        <taxon>Actinopterygii</taxon>
        <taxon>Neopterygii</taxon>
        <taxon>Teleostei</taxon>
        <taxon>Anguilliformes</taxon>
        <taxon>Synaphobranchidae</taxon>
        <taxon>Synaphobranchus</taxon>
    </lineage>
</organism>
<gene>
    <name evidence="1" type="ORF">SKAU_G00137610</name>
</gene>
<dbReference type="Proteomes" id="UP001152622">
    <property type="component" value="Chromosome 4"/>
</dbReference>
<proteinExistence type="predicted"/>
<reference evidence="1" key="1">
    <citation type="journal article" date="2023" name="Science">
        <title>Genome structures resolve the early diversification of teleost fishes.</title>
        <authorList>
            <person name="Parey E."/>
            <person name="Louis A."/>
            <person name="Montfort J."/>
            <person name="Bouchez O."/>
            <person name="Roques C."/>
            <person name="Iampietro C."/>
            <person name="Lluch J."/>
            <person name="Castinel A."/>
            <person name="Donnadieu C."/>
            <person name="Desvignes T."/>
            <person name="Floi Bucao C."/>
            <person name="Jouanno E."/>
            <person name="Wen M."/>
            <person name="Mejri S."/>
            <person name="Dirks R."/>
            <person name="Jansen H."/>
            <person name="Henkel C."/>
            <person name="Chen W.J."/>
            <person name="Zahm M."/>
            <person name="Cabau C."/>
            <person name="Klopp C."/>
            <person name="Thompson A.W."/>
            <person name="Robinson-Rechavi M."/>
            <person name="Braasch I."/>
            <person name="Lecointre G."/>
            <person name="Bobe J."/>
            <person name="Postlethwait J.H."/>
            <person name="Berthelot C."/>
            <person name="Roest Crollius H."/>
            <person name="Guiguen Y."/>
        </authorList>
    </citation>
    <scope>NUCLEOTIDE SEQUENCE</scope>
    <source>
        <strain evidence="1">WJC10195</strain>
    </source>
</reference>
<accession>A0A9Q1FRL1</accession>
<evidence type="ECO:0000313" key="1">
    <source>
        <dbReference type="EMBL" id="KAJ8364930.1"/>
    </source>
</evidence>
<evidence type="ECO:0000313" key="2">
    <source>
        <dbReference type="Proteomes" id="UP001152622"/>
    </source>
</evidence>
<protein>
    <recommendedName>
        <fullName evidence="3">Nuclease HARBI1</fullName>
    </recommendedName>
</protein>
<name>A0A9Q1FRL1_SYNKA</name>
<dbReference type="OrthoDB" id="10062286at2759"/>
<dbReference type="AlphaFoldDB" id="A0A9Q1FRL1"/>
<keyword evidence="2" id="KW-1185">Reference proteome</keyword>